<dbReference type="AlphaFoldDB" id="A0A653F2I9"/>
<accession>A0A653F2I9</accession>
<dbReference type="PANTHER" id="PTHR43464">
    <property type="entry name" value="METHYLTRANSFERASE"/>
    <property type="match status" value="1"/>
</dbReference>
<proteinExistence type="predicted"/>
<dbReference type="PANTHER" id="PTHR43464:SF23">
    <property type="entry name" value="JUVENILE HORMONE ACID O-METHYLTRANSFERASE"/>
    <property type="match status" value="1"/>
</dbReference>
<dbReference type="RefSeq" id="WP_239657105.1">
    <property type="nucleotide sequence ID" value="NZ_CAJMWM010000001.1"/>
</dbReference>
<gene>
    <name evidence="2" type="primary">cypM</name>
    <name evidence="2" type="ORF">BIN_B_04910</name>
</gene>
<name>A0A653F2I9_9MYCO</name>
<sequence>MMPTKMDEHPVRPAASPVASDGSLIEIYRRAPVTAEVETIAALLEPSSTVLDLGAGAGRIADPLAELGHRLTAVDDSADMLAHVQYARTIQSRIEELRLAEKFDAVLLCSSLLNYPGTQVRRDMLATVAHHLKPTGKAIIQWRSPHWFTLWPPGTYHRTVGTMRQTMTIVTNEDGFVAGEFTMEDDEGKLTQQFQAHRVSGDELKSLLEQVGMRLDSDDPESKEWLEASLAH</sequence>
<dbReference type="GO" id="GO:0010420">
    <property type="term" value="F:polyprenyldihydroxybenzoate methyltransferase activity"/>
    <property type="evidence" value="ECO:0007669"/>
    <property type="project" value="TreeGrafter"/>
</dbReference>
<reference evidence="2" key="1">
    <citation type="submission" date="2019-05" db="EMBL/GenBank/DDBJ databases">
        <authorList>
            <person name="Naeem R."/>
            <person name="Antony C."/>
            <person name="Guan Q."/>
        </authorList>
    </citation>
    <scope>NUCLEOTIDE SEQUENCE</scope>
    <source>
        <strain evidence="2">2</strain>
    </source>
</reference>
<dbReference type="Gene3D" id="3.40.50.150">
    <property type="entry name" value="Vaccinia Virus protein VP39"/>
    <property type="match status" value="1"/>
</dbReference>
<dbReference type="InterPro" id="IPR041698">
    <property type="entry name" value="Methyltransf_25"/>
</dbReference>
<keyword evidence="2" id="KW-0808">Transferase</keyword>
<organism evidence="2">
    <name type="scientific">Mycobacterium riyadhense</name>
    <dbReference type="NCBI Taxonomy" id="486698"/>
    <lineage>
        <taxon>Bacteria</taxon>
        <taxon>Bacillati</taxon>
        <taxon>Actinomycetota</taxon>
        <taxon>Actinomycetes</taxon>
        <taxon>Mycobacteriales</taxon>
        <taxon>Mycobacteriaceae</taxon>
        <taxon>Mycobacterium</taxon>
    </lineage>
</organism>
<dbReference type="EMBL" id="LR589152">
    <property type="protein sequence ID" value="VTP03192.1"/>
    <property type="molecule type" value="Genomic_DNA"/>
</dbReference>
<dbReference type="Pfam" id="PF13649">
    <property type="entry name" value="Methyltransf_25"/>
    <property type="match status" value="1"/>
</dbReference>
<dbReference type="GO" id="GO:0032259">
    <property type="term" value="P:methylation"/>
    <property type="evidence" value="ECO:0007669"/>
    <property type="project" value="UniProtKB-KW"/>
</dbReference>
<protein>
    <submittedName>
        <fullName evidence="2">Cypemycin methyltransferase</fullName>
    </submittedName>
</protein>
<evidence type="ECO:0000259" key="1">
    <source>
        <dbReference type="Pfam" id="PF13649"/>
    </source>
</evidence>
<feature type="domain" description="Methyltransferase" evidence="1">
    <location>
        <begin position="50"/>
        <end position="136"/>
    </location>
</feature>
<dbReference type="SUPFAM" id="SSF53335">
    <property type="entry name" value="S-adenosyl-L-methionine-dependent methyltransferases"/>
    <property type="match status" value="1"/>
</dbReference>
<dbReference type="CDD" id="cd02440">
    <property type="entry name" value="AdoMet_MTases"/>
    <property type="match status" value="1"/>
</dbReference>
<evidence type="ECO:0000313" key="2">
    <source>
        <dbReference type="EMBL" id="VTP03192.1"/>
    </source>
</evidence>
<dbReference type="InterPro" id="IPR029063">
    <property type="entry name" value="SAM-dependent_MTases_sf"/>
</dbReference>
<keyword evidence="2" id="KW-0489">Methyltransferase</keyword>